<evidence type="ECO:0000256" key="8">
    <source>
        <dbReference type="PIRNR" id="PIRNR016661"/>
    </source>
</evidence>
<evidence type="ECO:0000256" key="7">
    <source>
        <dbReference type="ARBA" id="ARBA00023136"/>
    </source>
</evidence>
<keyword evidence="13" id="KW-1185">Reference proteome</keyword>
<evidence type="ECO:0000256" key="6">
    <source>
        <dbReference type="ARBA" id="ARBA00022989"/>
    </source>
</evidence>
<dbReference type="EMBL" id="JAHOEF010000005">
    <property type="protein sequence ID" value="MBV3381915.1"/>
    <property type="molecule type" value="Genomic_DNA"/>
</dbReference>
<keyword evidence="5 9" id="KW-0812">Transmembrane</keyword>
<evidence type="ECO:0000313" key="13">
    <source>
        <dbReference type="Proteomes" id="UP001197492"/>
    </source>
</evidence>
<dbReference type="InterPro" id="IPR003784">
    <property type="entry name" value="BioY"/>
</dbReference>
<evidence type="ECO:0000313" key="10">
    <source>
        <dbReference type="EMBL" id="MBV3381915.1"/>
    </source>
</evidence>
<feature type="transmembrane region" description="Helical" evidence="9">
    <location>
        <begin position="77"/>
        <end position="99"/>
    </location>
</feature>
<keyword evidence="3 8" id="KW-0813">Transport</keyword>
<dbReference type="PANTHER" id="PTHR34295:SF4">
    <property type="entry name" value="BIOTIN TRANSPORTER BIOY-RELATED"/>
    <property type="match status" value="1"/>
</dbReference>
<dbReference type="PANTHER" id="PTHR34295">
    <property type="entry name" value="BIOTIN TRANSPORTER BIOY"/>
    <property type="match status" value="1"/>
</dbReference>
<dbReference type="Proteomes" id="UP001196408">
    <property type="component" value="Unassembled WGS sequence"/>
</dbReference>
<evidence type="ECO:0000256" key="4">
    <source>
        <dbReference type="ARBA" id="ARBA00022475"/>
    </source>
</evidence>
<dbReference type="GO" id="GO:0015225">
    <property type="term" value="F:biotin transmembrane transporter activity"/>
    <property type="evidence" value="ECO:0007669"/>
    <property type="project" value="InterPro"/>
</dbReference>
<proteinExistence type="inferred from homology"/>
<evidence type="ECO:0000256" key="1">
    <source>
        <dbReference type="ARBA" id="ARBA00004651"/>
    </source>
</evidence>
<dbReference type="EMBL" id="JAHOEL010000005">
    <property type="protein sequence ID" value="MBV3391940.1"/>
    <property type="molecule type" value="Genomic_DNA"/>
</dbReference>
<feature type="transmembrane region" description="Helical" evidence="9">
    <location>
        <begin position="52"/>
        <end position="71"/>
    </location>
</feature>
<evidence type="ECO:0000256" key="9">
    <source>
        <dbReference type="SAM" id="Phobius"/>
    </source>
</evidence>
<gene>
    <name evidence="10" type="ORF">KSV97_01480</name>
    <name evidence="11" type="ORF">KSW06_01495</name>
</gene>
<keyword evidence="4 8" id="KW-1003">Cell membrane</keyword>
<comment type="subcellular location">
    <subcellularLocation>
        <location evidence="1 8">Cell membrane</location>
        <topology evidence="1 8">Multi-pass membrane protein</topology>
    </subcellularLocation>
</comment>
<evidence type="ECO:0000256" key="2">
    <source>
        <dbReference type="ARBA" id="ARBA00010692"/>
    </source>
</evidence>
<accession>A0AAW4MS11</accession>
<keyword evidence="7 8" id="KW-0472">Membrane</keyword>
<dbReference type="Proteomes" id="UP001197492">
    <property type="component" value="Unassembled WGS sequence"/>
</dbReference>
<dbReference type="AlphaFoldDB" id="A0AAW4MS11"/>
<dbReference type="RefSeq" id="WP_217746986.1">
    <property type="nucleotide sequence ID" value="NZ_JAHOEB010000005.1"/>
</dbReference>
<feature type="transmembrane region" description="Helical" evidence="9">
    <location>
        <begin position="111"/>
        <end position="133"/>
    </location>
</feature>
<evidence type="ECO:0000313" key="11">
    <source>
        <dbReference type="EMBL" id="MBV3391940.1"/>
    </source>
</evidence>
<sequence length="179" mass="19157">MKSNVSNLVRDALMLGVLICLSQISVALPTAVPITLQTLAIYLIACLLTPNHAFYTVLCYLIMGAIGLPVFSNFNSGMGALIGPAGGFLFSFPIMALVMSTIITHDRSVKGHILAMIIGTAITYGLGSIYFMYTMKATLLSTLMTCVLPFLLGDALKIAVSCMIAFKLEKIVLKKTVLS</sequence>
<evidence type="ECO:0000256" key="3">
    <source>
        <dbReference type="ARBA" id="ARBA00022448"/>
    </source>
</evidence>
<protein>
    <recommendedName>
        <fullName evidence="8">Biotin transporter</fullName>
    </recommendedName>
</protein>
<dbReference type="GO" id="GO:0005886">
    <property type="term" value="C:plasma membrane"/>
    <property type="evidence" value="ECO:0007669"/>
    <property type="project" value="UniProtKB-SubCell"/>
</dbReference>
<dbReference type="PIRSF" id="PIRSF016661">
    <property type="entry name" value="BioY"/>
    <property type="match status" value="1"/>
</dbReference>
<name>A0AAW4MS11_9FIRM</name>
<dbReference type="Pfam" id="PF02632">
    <property type="entry name" value="BioY"/>
    <property type="match status" value="1"/>
</dbReference>
<evidence type="ECO:0000313" key="12">
    <source>
        <dbReference type="Proteomes" id="UP001196408"/>
    </source>
</evidence>
<comment type="caution">
    <text evidence="10">The sequence shown here is derived from an EMBL/GenBank/DDBJ whole genome shotgun (WGS) entry which is preliminary data.</text>
</comment>
<comment type="similarity">
    <text evidence="2 8">Belongs to the BioY family.</text>
</comment>
<reference evidence="10 13" key="1">
    <citation type="submission" date="2021-06" db="EMBL/GenBank/DDBJ databases">
        <title>Collection of gut derived symbiotic bacterial strains cultured from healthy donors.</title>
        <authorList>
            <person name="Lin H."/>
            <person name="Littmann E."/>
            <person name="Pamer E.G."/>
        </authorList>
    </citation>
    <scope>NUCLEOTIDE SEQUENCE</scope>
    <source>
        <strain evidence="11 13">MSK.21.70</strain>
        <strain evidence="10">MSK.21.82</strain>
    </source>
</reference>
<feature type="transmembrane region" description="Helical" evidence="9">
    <location>
        <begin position="12"/>
        <end position="45"/>
    </location>
</feature>
<keyword evidence="6 9" id="KW-1133">Transmembrane helix</keyword>
<organism evidence="10 12">
    <name type="scientific">Catenibacterium mitsuokai</name>
    <dbReference type="NCBI Taxonomy" id="100886"/>
    <lineage>
        <taxon>Bacteria</taxon>
        <taxon>Bacillati</taxon>
        <taxon>Bacillota</taxon>
        <taxon>Erysipelotrichia</taxon>
        <taxon>Erysipelotrichales</taxon>
        <taxon>Coprobacillaceae</taxon>
        <taxon>Catenibacterium</taxon>
    </lineage>
</organism>
<evidence type="ECO:0000256" key="5">
    <source>
        <dbReference type="ARBA" id="ARBA00022692"/>
    </source>
</evidence>